<name>X1VL51_9ZZZZ</name>
<feature type="non-terminal residue" evidence="1">
    <location>
        <position position="1"/>
    </location>
</feature>
<evidence type="ECO:0000313" key="1">
    <source>
        <dbReference type="EMBL" id="GAJ19997.1"/>
    </source>
</evidence>
<sequence>GTLEKDEIERAMAGKNTDVFFGVAEDHFYFKGETVTREVPLLFQLLYAHLVDPGFREDAYMLSLERFRQKYLELSG</sequence>
<accession>X1VL51</accession>
<dbReference type="EMBL" id="BARW01042068">
    <property type="protein sequence ID" value="GAJ19997.1"/>
    <property type="molecule type" value="Genomic_DNA"/>
</dbReference>
<gene>
    <name evidence="1" type="ORF">S12H4_62592</name>
</gene>
<feature type="non-terminal residue" evidence="1">
    <location>
        <position position="76"/>
    </location>
</feature>
<dbReference type="AlphaFoldDB" id="X1VL51"/>
<organism evidence="1">
    <name type="scientific">marine sediment metagenome</name>
    <dbReference type="NCBI Taxonomy" id="412755"/>
    <lineage>
        <taxon>unclassified sequences</taxon>
        <taxon>metagenomes</taxon>
        <taxon>ecological metagenomes</taxon>
    </lineage>
</organism>
<reference evidence="1" key="1">
    <citation type="journal article" date="2014" name="Front. Microbiol.">
        <title>High frequency of phylogenetically diverse reductive dehalogenase-homologous genes in deep subseafloor sedimentary metagenomes.</title>
        <authorList>
            <person name="Kawai M."/>
            <person name="Futagami T."/>
            <person name="Toyoda A."/>
            <person name="Takaki Y."/>
            <person name="Nishi S."/>
            <person name="Hori S."/>
            <person name="Arai W."/>
            <person name="Tsubouchi T."/>
            <person name="Morono Y."/>
            <person name="Uchiyama I."/>
            <person name="Ito T."/>
            <person name="Fujiyama A."/>
            <person name="Inagaki F."/>
            <person name="Takami H."/>
        </authorList>
    </citation>
    <scope>NUCLEOTIDE SEQUENCE</scope>
    <source>
        <strain evidence="1">Expedition CK06-06</strain>
    </source>
</reference>
<protein>
    <submittedName>
        <fullName evidence="1">Uncharacterized protein</fullName>
    </submittedName>
</protein>
<comment type="caution">
    <text evidence="1">The sequence shown here is derived from an EMBL/GenBank/DDBJ whole genome shotgun (WGS) entry which is preliminary data.</text>
</comment>
<proteinExistence type="predicted"/>